<comment type="caution">
    <text evidence="3">The sequence shown here is derived from an EMBL/GenBank/DDBJ whole genome shotgun (WGS) entry which is preliminary data.</text>
</comment>
<dbReference type="Gene3D" id="3.30.70.330">
    <property type="match status" value="1"/>
</dbReference>
<dbReference type="AlphaFoldDB" id="A0A507QKS6"/>
<dbReference type="InterPro" id="IPR035979">
    <property type="entry name" value="RBD_domain_sf"/>
</dbReference>
<proteinExistence type="predicted"/>
<evidence type="ECO:0000313" key="3">
    <source>
        <dbReference type="EMBL" id="TQB67557.1"/>
    </source>
</evidence>
<accession>A0A507QKS6</accession>
<protein>
    <recommendedName>
        <fullName evidence="2">RRM domain-containing protein</fullName>
    </recommendedName>
</protein>
<reference evidence="3 4" key="1">
    <citation type="submission" date="2019-06" db="EMBL/GenBank/DDBJ databases">
        <title>Wine fermentation using esterase from Monascus purpureus.</title>
        <authorList>
            <person name="Geng C."/>
            <person name="Zhang Y."/>
        </authorList>
    </citation>
    <scope>NUCLEOTIDE SEQUENCE [LARGE SCALE GENOMIC DNA]</scope>
    <source>
        <strain evidence="3">HQ1</strain>
    </source>
</reference>
<dbReference type="SUPFAM" id="SSF54928">
    <property type="entry name" value="RNA-binding domain, RBD"/>
    <property type="match status" value="1"/>
</dbReference>
<name>A0A507QKS6_MONPU</name>
<gene>
    <name evidence="3" type="ORF">MPDQ_005264</name>
</gene>
<dbReference type="STRING" id="5098.A0A507QKS6"/>
<dbReference type="Proteomes" id="UP000319663">
    <property type="component" value="Unassembled WGS sequence"/>
</dbReference>
<dbReference type="InterPro" id="IPR000504">
    <property type="entry name" value="RRM_dom"/>
</dbReference>
<evidence type="ECO:0000256" key="1">
    <source>
        <dbReference type="PROSITE-ProRule" id="PRU00176"/>
    </source>
</evidence>
<keyword evidence="4" id="KW-1185">Reference proteome</keyword>
<dbReference type="PROSITE" id="PS50102">
    <property type="entry name" value="RRM"/>
    <property type="match status" value="1"/>
</dbReference>
<evidence type="ECO:0000313" key="4">
    <source>
        <dbReference type="Proteomes" id="UP000319663"/>
    </source>
</evidence>
<organism evidence="3 4">
    <name type="scientific">Monascus purpureus</name>
    <name type="common">Red mold</name>
    <name type="synonym">Monascus anka</name>
    <dbReference type="NCBI Taxonomy" id="5098"/>
    <lineage>
        <taxon>Eukaryota</taxon>
        <taxon>Fungi</taxon>
        <taxon>Dikarya</taxon>
        <taxon>Ascomycota</taxon>
        <taxon>Pezizomycotina</taxon>
        <taxon>Eurotiomycetes</taxon>
        <taxon>Eurotiomycetidae</taxon>
        <taxon>Eurotiales</taxon>
        <taxon>Aspergillaceae</taxon>
        <taxon>Monascus</taxon>
    </lineage>
</organism>
<dbReference type="EMBL" id="VIFY01000363">
    <property type="protein sequence ID" value="TQB67557.1"/>
    <property type="molecule type" value="Genomic_DNA"/>
</dbReference>
<sequence>MEQTLETSFAPFGKILKVEIDKKKGFGYMDFAEPEGLQKAIAASPISKGLVVRVVAKPNRRTVAVAIRVEARVVEARPRPEGNHLEGREVTRSEE</sequence>
<evidence type="ECO:0000259" key="2">
    <source>
        <dbReference type="PROSITE" id="PS50102"/>
    </source>
</evidence>
<dbReference type="GO" id="GO:0003723">
    <property type="term" value="F:RNA binding"/>
    <property type="evidence" value="ECO:0007669"/>
    <property type="project" value="UniProtKB-UniRule"/>
</dbReference>
<feature type="domain" description="RRM" evidence="2">
    <location>
        <begin position="1"/>
        <end position="70"/>
    </location>
</feature>
<dbReference type="Pfam" id="PF00076">
    <property type="entry name" value="RRM_1"/>
    <property type="match status" value="1"/>
</dbReference>
<dbReference type="InterPro" id="IPR012677">
    <property type="entry name" value="Nucleotide-bd_a/b_plait_sf"/>
</dbReference>
<keyword evidence="1" id="KW-0694">RNA-binding</keyword>